<keyword evidence="4" id="KW-1185">Reference proteome</keyword>
<dbReference type="SUPFAM" id="SSF50353">
    <property type="entry name" value="Cytokine"/>
    <property type="match status" value="1"/>
</dbReference>
<evidence type="ECO:0000256" key="2">
    <source>
        <dbReference type="RuleBase" id="RU049442"/>
    </source>
</evidence>
<dbReference type="GeneTree" id="ENSGT00940000159843"/>
<dbReference type="Proteomes" id="UP000001519">
    <property type="component" value="Chromosome 15"/>
</dbReference>
<dbReference type="PRINTS" id="PR00262">
    <property type="entry name" value="IL1HBGF"/>
</dbReference>
<dbReference type="EMBL" id="CABD030096134">
    <property type="status" value="NOT_ANNOTATED_CDS"/>
    <property type="molecule type" value="Genomic_DNA"/>
</dbReference>
<dbReference type="PANTHER" id="PTHR11486">
    <property type="entry name" value="FIBROBLAST GROWTH FACTOR"/>
    <property type="match status" value="1"/>
</dbReference>
<dbReference type="PRINTS" id="PR00263">
    <property type="entry name" value="HBGFFGF"/>
</dbReference>
<dbReference type="SMART" id="SM00442">
    <property type="entry name" value="FGF"/>
    <property type="match status" value="1"/>
</dbReference>
<evidence type="ECO:0000313" key="4">
    <source>
        <dbReference type="Proteomes" id="UP000001519"/>
    </source>
</evidence>
<dbReference type="PROSITE" id="PS00247">
    <property type="entry name" value="HBGF_FGF"/>
    <property type="match status" value="1"/>
</dbReference>
<dbReference type="PROSITE" id="PS51257">
    <property type="entry name" value="PROKAR_LIPOPROTEIN"/>
    <property type="match status" value="1"/>
</dbReference>
<accession>A0A2I2ZP71</accession>
<reference evidence="4" key="1">
    <citation type="submission" date="2011-05" db="EMBL/GenBank/DDBJ databases">
        <title>Insights into the evolution of the great apes provided by the gorilla genome.</title>
        <authorList>
            <person name="Scally A."/>
        </authorList>
    </citation>
    <scope>NUCLEOTIDE SEQUENCE [LARGE SCALE GENOMIC DNA]</scope>
</reference>
<proteinExistence type="inferred from homology"/>
<dbReference type="Gene3D" id="2.80.10.50">
    <property type="match status" value="1"/>
</dbReference>
<dbReference type="InterPro" id="IPR002209">
    <property type="entry name" value="Fibroblast_GF_fam"/>
</dbReference>
<feature type="signal peptide" evidence="2">
    <location>
        <begin position="1"/>
        <end position="20"/>
    </location>
</feature>
<keyword evidence="2" id="KW-0732">Signal</keyword>
<comment type="similarity">
    <text evidence="1 2">Belongs to the heparin-binding growth factors family.</text>
</comment>
<reference evidence="3" key="4">
    <citation type="submission" date="2025-09" db="UniProtKB">
        <authorList>
            <consortium name="Ensembl"/>
        </authorList>
    </citation>
    <scope>IDENTIFICATION</scope>
</reference>
<protein>
    <recommendedName>
        <fullName evidence="2">Fibroblast growth factor</fullName>
        <shortName evidence="2">FGF</shortName>
    </recommendedName>
</protein>
<dbReference type="Ensembl" id="ENSGGOT00000043138.1">
    <property type="protein sequence ID" value="ENSGGOP00000048961.1"/>
    <property type="gene ID" value="ENSGGOG00000005378.3"/>
</dbReference>
<dbReference type="GO" id="GO:0008083">
    <property type="term" value="F:growth factor activity"/>
    <property type="evidence" value="ECO:0007669"/>
    <property type="project" value="InterPro"/>
</dbReference>
<feature type="chain" id="PRO_5013984755" description="Fibroblast growth factor" evidence="2">
    <location>
        <begin position="21"/>
        <end position="190"/>
    </location>
</feature>
<dbReference type="AlphaFoldDB" id="A0A2I2ZP71"/>
<evidence type="ECO:0000313" key="3">
    <source>
        <dbReference type="Ensembl" id="ENSGGOP00000048961.1"/>
    </source>
</evidence>
<dbReference type="Pfam" id="PF00167">
    <property type="entry name" value="FGF"/>
    <property type="match status" value="1"/>
</dbReference>
<reference evidence="3" key="3">
    <citation type="submission" date="2025-08" db="UniProtKB">
        <authorList>
            <consortium name="Ensembl"/>
        </authorList>
    </citation>
    <scope>IDENTIFICATION</scope>
</reference>
<dbReference type="Bgee" id="ENSGGOG00000005378">
    <property type="expression patterns" value="Expressed in heart and 3 other cell types or tissues"/>
</dbReference>
<name>A0A2I2ZP71_GORGO</name>
<sequence length="190" mass="22072">MHKWILTWILPTLLYRSCFHIICLVGTISLACNDMTPEQMATNVNCSSPERHTRSYDYMEGGDIRVRRLFCRTQWYLRIDKRGKVKGTQEMKNNYNIMEIRTVAVGIVAIKGVESEFYLAMNKEGKLYAKKECNEDCNFKELILENHYNTYASAKWTHNGGEMFVTKKNEERTKNSPLSSYGNNLIAYGI</sequence>
<evidence type="ECO:0000256" key="1">
    <source>
        <dbReference type="ARBA" id="ARBA00007936"/>
    </source>
</evidence>
<dbReference type="InterPro" id="IPR008996">
    <property type="entry name" value="IL1/FGF"/>
</dbReference>
<organism evidence="3 4">
    <name type="scientific">Gorilla gorilla gorilla</name>
    <name type="common">Western lowland gorilla</name>
    <dbReference type="NCBI Taxonomy" id="9595"/>
    <lineage>
        <taxon>Eukaryota</taxon>
        <taxon>Metazoa</taxon>
        <taxon>Chordata</taxon>
        <taxon>Craniata</taxon>
        <taxon>Vertebrata</taxon>
        <taxon>Euteleostomi</taxon>
        <taxon>Mammalia</taxon>
        <taxon>Eutheria</taxon>
        <taxon>Euarchontoglires</taxon>
        <taxon>Primates</taxon>
        <taxon>Haplorrhini</taxon>
        <taxon>Catarrhini</taxon>
        <taxon>Hominidae</taxon>
        <taxon>Gorilla</taxon>
    </lineage>
</organism>
<reference evidence="3 4" key="2">
    <citation type="journal article" date="2012" name="Nature">
        <title>Insights into hominid evolution from the gorilla genome sequence.</title>
        <authorList>
            <person name="Scally A."/>
            <person name="Dutheil J.Y."/>
            <person name="Hillier L.W."/>
            <person name="Jordan G.E."/>
            <person name="Goodhead I."/>
            <person name="Herrero J."/>
            <person name="Hobolth A."/>
            <person name="Lappalainen T."/>
            <person name="Mailund T."/>
            <person name="Marques-Bonet T."/>
            <person name="McCarthy S."/>
            <person name="Montgomery S.H."/>
            <person name="Schwalie P.C."/>
            <person name="Tang Y.A."/>
            <person name="Ward M.C."/>
            <person name="Xue Y."/>
            <person name="Yngvadottir B."/>
            <person name="Alkan C."/>
            <person name="Andersen L.N."/>
            <person name="Ayub Q."/>
            <person name="Ball E.V."/>
            <person name="Beal K."/>
            <person name="Bradley B.J."/>
            <person name="Chen Y."/>
            <person name="Clee C.M."/>
            <person name="Fitzgerald S."/>
            <person name="Graves T.A."/>
            <person name="Gu Y."/>
            <person name="Heath P."/>
            <person name="Heger A."/>
            <person name="Karakoc E."/>
            <person name="Kolb-Kokocinski A."/>
            <person name="Laird G.K."/>
            <person name="Lunter G."/>
            <person name="Meader S."/>
            <person name="Mort M."/>
            <person name="Mullikin J.C."/>
            <person name="Munch K."/>
            <person name="O'Connor T.D."/>
            <person name="Phillips A.D."/>
            <person name="Prado-Martinez J."/>
            <person name="Rogers A.S."/>
            <person name="Sajjadian S."/>
            <person name="Schmidt D."/>
            <person name="Shaw K."/>
            <person name="Simpson J.T."/>
            <person name="Stenson P.D."/>
            <person name="Turner D.J."/>
            <person name="Vigilant L."/>
            <person name="Vilella A.J."/>
            <person name="Whitener W."/>
            <person name="Zhu B."/>
            <person name="Cooper D.N."/>
            <person name="de Jong P."/>
            <person name="Dermitzakis E.T."/>
            <person name="Eichler E.E."/>
            <person name="Flicek P."/>
            <person name="Goldman N."/>
            <person name="Mundy N.I."/>
            <person name="Ning Z."/>
            <person name="Odom D.T."/>
            <person name="Ponting C.P."/>
            <person name="Quail M.A."/>
            <person name="Ryder O.A."/>
            <person name="Searle S.M."/>
            <person name="Warren W.C."/>
            <person name="Wilson R.K."/>
            <person name="Schierup M.H."/>
            <person name="Rogers J."/>
            <person name="Tyler-Smith C."/>
            <person name="Durbin R."/>
        </authorList>
    </citation>
    <scope>NUCLEOTIDE SEQUENCE [LARGE SCALE GENOMIC DNA]</scope>
</reference>
<dbReference type="EMBL" id="CABD030096133">
    <property type="status" value="NOT_ANNOTATED_CDS"/>
    <property type="molecule type" value="Genomic_DNA"/>
</dbReference>